<name>A9BC56_PROM4</name>
<keyword evidence="1" id="KW-0812">Transmembrane</keyword>
<sequence length="62" mass="7268">MHHLIFLVLDTYQNQMEAGYQEQSMLTNLFTQNKFWGWTGLTAIAIAIGIILWSFYPKDETK</sequence>
<keyword evidence="1" id="KW-1133">Transmembrane helix</keyword>
<feature type="transmembrane region" description="Helical" evidence="1">
    <location>
        <begin position="35"/>
        <end position="56"/>
    </location>
</feature>
<protein>
    <submittedName>
        <fullName evidence="2">Uncharacterized protein</fullName>
    </submittedName>
</protein>
<evidence type="ECO:0000313" key="3">
    <source>
        <dbReference type="Proteomes" id="UP000000788"/>
    </source>
</evidence>
<dbReference type="KEGG" id="pmj:P9211_14871"/>
<dbReference type="EMBL" id="CP000878">
    <property type="protein sequence ID" value="ABX09418.1"/>
    <property type="molecule type" value="Genomic_DNA"/>
</dbReference>
<evidence type="ECO:0000256" key="1">
    <source>
        <dbReference type="SAM" id="Phobius"/>
    </source>
</evidence>
<organism evidence="2 3">
    <name type="scientific">Prochlorococcus marinus (strain MIT 9211)</name>
    <dbReference type="NCBI Taxonomy" id="93059"/>
    <lineage>
        <taxon>Bacteria</taxon>
        <taxon>Bacillati</taxon>
        <taxon>Cyanobacteriota</taxon>
        <taxon>Cyanophyceae</taxon>
        <taxon>Synechococcales</taxon>
        <taxon>Prochlorococcaceae</taxon>
        <taxon>Prochlorococcus</taxon>
    </lineage>
</organism>
<dbReference type="STRING" id="93059.P9211_14871"/>
<dbReference type="Proteomes" id="UP000000788">
    <property type="component" value="Chromosome"/>
</dbReference>
<reference evidence="2 3" key="1">
    <citation type="journal article" date="2007" name="PLoS Genet.">
        <title>Patterns and implications of gene gain and loss in the evolution of Prochlorococcus.</title>
        <authorList>
            <person name="Kettler G.C."/>
            <person name="Martiny A.C."/>
            <person name="Huang K."/>
            <person name="Zucker J."/>
            <person name="Coleman M.L."/>
            <person name="Rodrigue S."/>
            <person name="Chen F."/>
            <person name="Lapidus A."/>
            <person name="Ferriera S."/>
            <person name="Johnson J."/>
            <person name="Steglich C."/>
            <person name="Church G.M."/>
            <person name="Richardson P."/>
            <person name="Chisholm S.W."/>
        </authorList>
    </citation>
    <scope>NUCLEOTIDE SEQUENCE [LARGE SCALE GENOMIC DNA]</scope>
    <source>
        <strain evidence="3">MIT 9211</strain>
    </source>
</reference>
<proteinExistence type="predicted"/>
<dbReference type="AlphaFoldDB" id="A9BC56"/>
<dbReference type="eggNOG" id="ENOG5030M29">
    <property type="taxonomic scope" value="Bacteria"/>
</dbReference>
<dbReference type="HOGENOM" id="CLU_188422_0_0_3"/>
<gene>
    <name evidence="2" type="ordered locus">P9211_14871</name>
</gene>
<dbReference type="RefSeq" id="WP_012196039.1">
    <property type="nucleotide sequence ID" value="NC_009976.1"/>
</dbReference>
<accession>A9BC56</accession>
<keyword evidence="3" id="KW-1185">Reference proteome</keyword>
<evidence type="ECO:0000313" key="2">
    <source>
        <dbReference type="EMBL" id="ABX09418.1"/>
    </source>
</evidence>
<keyword evidence="1" id="KW-0472">Membrane</keyword>